<protein>
    <submittedName>
        <fullName evidence="2">tRNA-specific adenosine deaminase</fullName>
        <ecNumber evidence="2">3.5.4.-</ecNumber>
    </submittedName>
</protein>
<dbReference type="SUPFAM" id="SSF160975">
    <property type="entry name" value="AF1531-like"/>
    <property type="match status" value="1"/>
</dbReference>
<dbReference type="InterPro" id="IPR007003">
    <property type="entry name" value="DUF655"/>
</dbReference>
<dbReference type="PANTHER" id="PTHR40734:SF1">
    <property type="entry name" value="DNA-BINDING PROTEIN"/>
    <property type="match status" value="1"/>
</dbReference>
<accession>G0LLV1</accession>
<organism evidence="2 3">
    <name type="scientific">Haloquadratum walsbyi (strain DSM 16854 / JCM 12705 / C23)</name>
    <dbReference type="NCBI Taxonomy" id="768065"/>
    <lineage>
        <taxon>Archaea</taxon>
        <taxon>Methanobacteriati</taxon>
        <taxon>Methanobacteriota</taxon>
        <taxon>Stenosarchaea group</taxon>
        <taxon>Halobacteria</taxon>
        <taxon>Halobacteriales</taxon>
        <taxon>Haloferacaceae</taxon>
        <taxon>Haloquadratum</taxon>
    </lineage>
</organism>
<dbReference type="PANTHER" id="PTHR40734">
    <property type="entry name" value="TRNA-SPECIFIC ADENOSINE DEAMINASE-RELATED"/>
    <property type="match status" value="1"/>
</dbReference>
<name>G0LLV1_HALWC</name>
<reference evidence="2 3" key="1">
    <citation type="journal article" date="2011" name="PLoS ONE">
        <title>Haloquadratum walsbyi: limited diversity in a global pond.</title>
        <authorList>
            <person name="Dyall-Smith M."/>
            <person name="Pfeiffer F."/>
            <person name="Klee K."/>
            <person name="Palm P."/>
            <person name="Gross K."/>
            <person name="Schuster S.C."/>
            <person name="Rampp M."/>
            <person name="Oesterhelt D."/>
        </authorList>
    </citation>
    <scope>NUCLEOTIDE SEQUENCE [LARGE SCALE GENOMIC DNA]</scope>
    <source>
        <strain evidence="3">DSM 16854 / JCM 12705 / C23</strain>
    </source>
</reference>
<sequence>MTESQDADANSVDKSDQSDGRNTSADAETDIRHAVILDHLPHGRADNNRPRHQRDPLAYGLGERDFRLYELTLDADADIDISIGDRVVVGPTEARELVDEFRQISYADLSNTAQNEVEYAVEDIIKTNERRFVDFYNDAQPITLRLHQLNLLPGIGKKLRNNILDQRKRGPFESFDEIEERVAGLHHPSSVLKDRILEELHEDDLKYNVFVAPSE</sequence>
<feature type="region of interest" description="Disordered" evidence="1">
    <location>
        <begin position="1"/>
        <end position="30"/>
    </location>
</feature>
<evidence type="ECO:0000313" key="3">
    <source>
        <dbReference type="Proteomes" id="UP000007954"/>
    </source>
</evidence>
<dbReference type="Gene3D" id="1.10.150.280">
    <property type="entry name" value="AF1531-like domain"/>
    <property type="match status" value="1"/>
</dbReference>
<dbReference type="Pfam" id="PF04919">
    <property type="entry name" value="DUF655"/>
    <property type="match status" value="1"/>
</dbReference>
<dbReference type="GeneID" id="12448105"/>
<dbReference type="Gene3D" id="2.40.50.140">
    <property type="entry name" value="Nucleic acid-binding proteins"/>
    <property type="match status" value="1"/>
</dbReference>
<dbReference type="HOGENOM" id="CLU_076814_1_0_2"/>
<gene>
    <name evidence="2" type="ordered locus">Hqrw_3294</name>
</gene>
<dbReference type="AlphaFoldDB" id="G0LLV1"/>
<evidence type="ECO:0000313" key="2">
    <source>
        <dbReference type="EMBL" id="CCC41071.1"/>
    </source>
</evidence>
<dbReference type="RefSeq" id="WP_014556525.1">
    <property type="nucleotide sequence ID" value="NC_017459.1"/>
</dbReference>
<dbReference type="KEGG" id="hwc:Hqrw_3294"/>
<dbReference type="Proteomes" id="UP000007954">
    <property type="component" value="Chromosome"/>
</dbReference>
<proteinExistence type="predicted"/>
<dbReference type="EC" id="3.5.4.-" evidence="2"/>
<evidence type="ECO:0000256" key="1">
    <source>
        <dbReference type="SAM" id="MobiDB-lite"/>
    </source>
</evidence>
<dbReference type="EMBL" id="FR746099">
    <property type="protein sequence ID" value="CCC41071.1"/>
    <property type="molecule type" value="Genomic_DNA"/>
</dbReference>
<dbReference type="GO" id="GO:0016787">
    <property type="term" value="F:hydrolase activity"/>
    <property type="evidence" value="ECO:0007669"/>
    <property type="project" value="UniProtKB-KW"/>
</dbReference>
<dbReference type="InterPro" id="IPR012340">
    <property type="entry name" value="NA-bd_OB-fold"/>
</dbReference>
<keyword evidence="2" id="KW-0378">Hydrolase</keyword>